<gene>
    <name evidence="2" type="ORF">FGF66_01140</name>
</gene>
<dbReference type="Proteomes" id="UP000308271">
    <property type="component" value="Unassembled WGS sequence"/>
</dbReference>
<evidence type="ECO:0000313" key="2">
    <source>
        <dbReference type="EMBL" id="TNJ40387.1"/>
    </source>
</evidence>
<organism evidence="2 3">
    <name type="scientific">Chlorobaculum thiosulfatiphilum</name>
    <name type="common">Chlorobium limicola f.sp. thiosulfatophilum</name>
    <dbReference type="NCBI Taxonomy" id="115852"/>
    <lineage>
        <taxon>Bacteria</taxon>
        <taxon>Pseudomonadati</taxon>
        <taxon>Chlorobiota</taxon>
        <taxon>Chlorobiia</taxon>
        <taxon>Chlorobiales</taxon>
        <taxon>Chlorobiaceae</taxon>
        <taxon>Chlorobaculum</taxon>
    </lineage>
</organism>
<dbReference type="EMBL" id="VDCH01000001">
    <property type="protein sequence ID" value="TNJ40387.1"/>
    <property type="molecule type" value="Genomic_DNA"/>
</dbReference>
<evidence type="ECO:0000256" key="1">
    <source>
        <dbReference type="SAM" id="MobiDB-lite"/>
    </source>
</evidence>
<keyword evidence="3" id="KW-1185">Reference proteome</keyword>
<evidence type="ECO:0000313" key="3">
    <source>
        <dbReference type="Proteomes" id="UP000308271"/>
    </source>
</evidence>
<feature type="region of interest" description="Disordered" evidence="1">
    <location>
        <begin position="8"/>
        <end position="42"/>
    </location>
</feature>
<reference evidence="2 3" key="1">
    <citation type="submission" date="2019-05" db="EMBL/GenBank/DDBJ databases">
        <title>Draft Whole-Genome sequence of the green sulfur bacterium Chlorobaculum thiosulfatiphilum DSM 249.</title>
        <authorList>
            <person name="Meyer T.E."/>
            <person name="Kyndt J.A."/>
        </authorList>
    </citation>
    <scope>NUCLEOTIDE SEQUENCE [LARGE SCALE GENOMIC DNA]</scope>
    <source>
        <strain evidence="2 3">DSM 249</strain>
    </source>
</reference>
<dbReference type="RefSeq" id="WP_139455857.1">
    <property type="nucleotide sequence ID" value="NZ_VDCH01000001.1"/>
</dbReference>
<protein>
    <submittedName>
        <fullName evidence="2">Uncharacterized protein</fullName>
    </submittedName>
</protein>
<dbReference type="Pfam" id="PF19265">
    <property type="entry name" value="DUF5908"/>
    <property type="match status" value="1"/>
</dbReference>
<dbReference type="AlphaFoldDB" id="A0A5C4SB09"/>
<proteinExistence type="predicted"/>
<accession>A0A5C4SB09</accession>
<name>A0A5C4SB09_CHLTI</name>
<dbReference type="InterPro" id="IPR045459">
    <property type="entry name" value="DUF5908"/>
</dbReference>
<comment type="caution">
    <text evidence="2">The sequence shown here is derived from an EMBL/GenBank/DDBJ whole genome shotgun (WGS) entry which is preliminary data.</text>
</comment>
<sequence>MPVEIRELHIKVTVNEAPQDEGAQASRNGAERSGGGAGGGADREAIVAECVEQVLRIMQNKRER</sequence>